<reference evidence="1" key="1">
    <citation type="journal article" date="2014" name="Front. Microbiol.">
        <title>High frequency of phylogenetically diverse reductive dehalogenase-homologous genes in deep subseafloor sedimentary metagenomes.</title>
        <authorList>
            <person name="Kawai M."/>
            <person name="Futagami T."/>
            <person name="Toyoda A."/>
            <person name="Takaki Y."/>
            <person name="Nishi S."/>
            <person name="Hori S."/>
            <person name="Arai W."/>
            <person name="Tsubouchi T."/>
            <person name="Morono Y."/>
            <person name="Uchiyama I."/>
            <person name="Ito T."/>
            <person name="Fujiyama A."/>
            <person name="Inagaki F."/>
            <person name="Takami H."/>
        </authorList>
    </citation>
    <scope>NUCLEOTIDE SEQUENCE</scope>
    <source>
        <strain evidence="1">Expedition CK06-06</strain>
    </source>
</reference>
<sequence>MNTDYLYSGITEKIIGVAYKVYNTLGYGFLEKVYENALIVELKKQGLGIKQQDPIKVHYEGEIIGDYVADLIVEDKVIVEVKAVKKLNSVQETQLVNYLKATGNEVGLLINFGNKIGIKRKIFTL</sequence>
<name>X1T3V6_9ZZZZ</name>
<dbReference type="InterPro" id="IPR026350">
    <property type="entry name" value="GxxExxY"/>
</dbReference>
<evidence type="ECO:0000313" key="1">
    <source>
        <dbReference type="EMBL" id="GAI74719.1"/>
    </source>
</evidence>
<evidence type="ECO:0008006" key="2">
    <source>
        <dbReference type="Google" id="ProtNLM"/>
    </source>
</evidence>
<organism evidence="1">
    <name type="scientific">marine sediment metagenome</name>
    <dbReference type="NCBI Taxonomy" id="412755"/>
    <lineage>
        <taxon>unclassified sequences</taxon>
        <taxon>metagenomes</taxon>
        <taxon>ecological metagenomes</taxon>
    </lineage>
</organism>
<comment type="caution">
    <text evidence="1">The sequence shown here is derived from an EMBL/GenBank/DDBJ whole genome shotgun (WGS) entry which is preliminary data.</text>
</comment>
<dbReference type="Pfam" id="PF13366">
    <property type="entry name" value="PDDEXK_3"/>
    <property type="match status" value="1"/>
</dbReference>
<proteinExistence type="predicted"/>
<dbReference type="AlphaFoldDB" id="X1T3V6"/>
<gene>
    <name evidence="1" type="ORF">S12H4_13338</name>
</gene>
<protein>
    <recommendedName>
        <fullName evidence="2">GxxExxY protein</fullName>
    </recommendedName>
</protein>
<accession>X1T3V6</accession>
<dbReference type="NCBIfam" id="TIGR04256">
    <property type="entry name" value="GxxExxY"/>
    <property type="match status" value="1"/>
</dbReference>
<dbReference type="EMBL" id="BARW01006354">
    <property type="protein sequence ID" value="GAI74719.1"/>
    <property type="molecule type" value="Genomic_DNA"/>
</dbReference>